<evidence type="ECO:0000313" key="1">
    <source>
        <dbReference type="EMBL" id="CEK85930.1"/>
    </source>
</evidence>
<reference evidence="1" key="1">
    <citation type="submission" date="2014-12" db="EMBL/GenBank/DDBJ databases">
        <title>Insight into the proteome of Arion vulgaris.</title>
        <authorList>
            <person name="Aradska J."/>
            <person name="Bulat T."/>
            <person name="Smidak R."/>
            <person name="Sarate P."/>
            <person name="Gangsoo J."/>
            <person name="Sialana F."/>
            <person name="Bilban M."/>
            <person name="Lubec G."/>
        </authorList>
    </citation>
    <scope>NUCLEOTIDE SEQUENCE</scope>
    <source>
        <tissue evidence="1">Skin</tissue>
    </source>
</reference>
<protein>
    <submittedName>
        <fullName evidence="1">Uncharacterized protein</fullName>
    </submittedName>
</protein>
<gene>
    <name evidence="1" type="primary">ORF150942</name>
</gene>
<dbReference type="EMBL" id="HACG01039065">
    <property type="protein sequence ID" value="CEK85930.1"/>
    <property type="molecule type" value="Transcribed_RNA"/>
</dbReference>
<proteinExistence type="predicted"/>
<name>A0A0B7B1H9_9EUPU</name>
<dbReference type="AlphaFoldDB" id="A0A0B7B1H9"/>
<organism evidence="1">
    <name type="scientific">Arion vulgaris</name>
    <dbReference type="NCBI Taxonomy" id="1028688"/>
    <lineage>
        <taxon>Eukaryota</taxon>
        <taxon>Metazoa</taxon>
        <taxon>Spiralia</taxon>
        <taxon>Lophotrochozoa</taxon>
        <taxon>Mollusca</taxon>
        <taxon>Gastropoda</taxon>
        <taxon>Heterobranchia</taxon>
        <taxon>Euthyneura</taxon>
        <taxon>Panpulmonata</taxon>
        <taxon>Eupulmonata</taxon>
        <taxon>Stylommatophora</taxon>
        <taxon>Helicina</taxon>
        <taxon>Arionoidea</taxon>
        <taxon>Arionidae</taxon>
        <taxon>Arion</taxon>
    </lineage>
</organism>
<accession>A0A0B7B1H9</accession>
<sequence length="75" mass="8371">MSFSVCSVALHSLANSYFYYTRVAYDSMYYCFYGDGAKFVYVGVLAILKGMKLSDFVAVRRTTPAVVRDAAICLL</sequence>